<comment type="similarity">
    <text evidence="5">Belongs to the early nodulin-like (ENODL) family.</text>
</comment>
<dbReference type="InterPro" id="IPR003245">
    <property type="entry name" value="Phytocyanin_dom"/>
</dbReference>
<accession>A0A8S9NPF5</accession>
<dbReference type="PANTHER" id="PTHR47926:SF436">
    <property type="entry name" value="PENTATRICOPEPTIDE REPEAT-CONTAINING PROTEIN ELI1, CHLOROPLASTIC-LIKE ISOFORM X2"/>
    <property type="match status" value="1"/>
</dbReference>
<reference evidence="10" key="1">
    <citation type="submission" date="2019-12" db="EMBL/GenBank/DDBJ databases">
        <title>Genome sequencing and annotation of Brassica cretica.</title>
        <authorList>
            <person name="Studholme D.J."/>
            <person name="Sarris P."/>
        </authorList>
    </citation>
    <scope>NUCLEOTIDE SEQUENCE</scope>
    <source>
        <strain evidence="10">PFS-109/04</strain>
        <tissue evidence="10">Leaf</tissue>
    </source>
</reference>
<evidence type="ECO:0000256" key="8">
    <source>
        <dbReference type="SAM" id="SignalP"/>
    </source>
</evidence>
<organism evidence="10 11">
    <name type="scientific">Brassica cretica</name>
    <name type="common">Mustard</name>
    <dbReference type="NCBI Taxonomy" id="69181"/>
    <lineage>
        <taxon>Eukaryota</taxon>
        <taxon>Viridiplantae</taxon>
        <taxon>Streptophyta</taxon>
        <taxon>Embryophyta</taxon>
        <taxon>Tracheophyta</taxon>
        <taxon>Spermatophyta</taxon>
        <taxon>Magnoliopsida</taxon>
        <taxon>eudicotyledons</taxon>
        <taxon>Gunneridae</taxon>
        <taxon>Pentapetalae</taxon>
        <taxon>rosids</taxon>
        <taxon>malvids</taxon>
        <taxon>Brassicales</taxon>
        <taxon>Brassicaceae</taxon>
        <taxon>Brassiceae</taxon>
        <taxon>Brassica</taxon>
    </lineage>
</organism>
<dbReference type="InterPro" id="IPR002885">
    <property type="entry name" value="PPR_rpt"/>
</dbReference>
<evidence type="ECO:0000256" key="5">
    <source>
        <dbReference type="ARBA" id="ARBA00035011"/>
    </source>
</evidence>
<evidence type="ECO:0000256" key="7">
    <source>
        <dbReference type="PROSITE-ProRule" id="PRU00708"/>
    </source>
</evidence>
<dbReference type="PROSITE" id="PS51375">
    <property type="entry name" value="PPR"/>
    <property type="match status" value="4"/>
</dbReference>
<feature type="repeat" description="PPR" evidence="7">
    <location>
        <begin position="255"/>
        <end position="285"/>
    </location>
</feature>
<feature type="signal peptide" evidence="8">
    <location>
        <begin position="1"/>
        <end position="26"/>
    </location>
</feature>
<feature type="repeat" description="PPR" evidence="7">
    <location>
        <begin position="362"/>
        <end position="396"/>
    </location>
</feature>
<keyword evidence="4" id="KW-0325">Glycoprotein</keyword>
<dbReference type="InterPro" id="IPR011990">
    <property type="entry name" value="TPR-like_helical_dom_sf"/>
</dbReference>
<keyword evidence="2" id="KW-0677">Repeat</keyword>
<dbReference type="PANTHER" id="PTHR47926">
    <property type="entry name" value="PENTATRICOPEPTIDE REPEAT-CONTAINING PROTEIN"/>
    <property type="match status" value="1"/>
</dbReference>
<dbReference type="InterPro" id="IPR046960">
    <property type="entry name" value="PPR_At4g14850-like_plant"/>
</dbReference>
<dbReference type="Pfam" id="PF02298">
    <property type="entry name" value="Cu_bind_like"/>
    <property type="match status" value="1"/>
</dbReference>
<keyword evidence="3" id="KW-1015">Disulfide bond</keyword>
<evidence type="ECO:0000256" key="2">
    <source>
        <dbReference type="ARBA" id="ARBA00022737"/>
    </source>
</evidence>
<feature type="domain" description="Phytocyanin" evidence="9">
    <location>
        <begin position="27"/>
        <end position="127"/>
    </location>
</feature>
<dbReference type="NCBIfam" id="TIGR00756">
    <property type="entry name" value="PPR"/>
    <property type="match status" value="4"/>
</dbReference>
<dbReference type="GO" id="GO:0009451">
    <property type="term" value="P:RNA modification"/>
    <property type="evidence" value="ECO:0007669"/>
    <property type="project" value="InterPro"/>
</dbReference>
<name>A0A8S9NPF5_BRACR</name>
<evidence type="ECO:0000313" key="11">
    <source>
        <dbReference type="Proteomes" id="UP000712600"/>
    </source>
</evidence>
<dbReference type="Gene3D" id="1.25.40.10">
    <property type="entry name" value="Tetratricopeptide repeat domain"/>
    <property type="match status" value="2"/>
</dbReference>
<dbReference type="FunFam" id="1.25.40.10:FF:000090">
    <property type="entry name" value="Pentatricopeptide repeat-containing protein, chloroplastic"/>
    <property type="match status" value="1"/>
</dbReference>
<dbReference type="SUPFAM" id="SSF49503">
    <property type="entry name" value="Cupredoxins"/>
    <property type="match status" value="1"/>
</dbReference>
<dbReference type="EMBL" id="QGKX02001621">
    <property type="protein sequence ID" value="KAF3505375.1"/>
    <property type="molecule type" value="Genomic_DNA"/>
</dbReference>
<feature type="repeat" description="PPR" evidence="7">
    <location>
        <begin position="193"/>
        <end position="227"/>
    </location>
</feature>
<evidence type="ECO:0000256" key="6">
    <source>
        <dbReference type="ARBA" id="ARBA00037626"/>
    </source>
</evidence>
<proteinExistence type="inferred from homology"/>
<comment type="function">
    <text evidence="6">May act as a carbohydrate transporter.</text>
</comment>
<dbReference type="GO" id="GO:0009055">
    <property type="term" value="F:electron transfer activity"/>
    <property type="evidence" value="ECO:0007669"/>
    <property type="project" value="InterPro"/>
</dbReference>
<dbReference type="AlphaFoldDB" id="A0A8S9NPF5"/>
<dbReference type="CDD" id="cd11017">
    <property type="entry name" value="Phytocyanin_like_1"/>
    <property type="match status" value="1"/>
</dbReference>
<evidence type="ECO:0000256" key="4">
    <source>
        <dbReference type="ARBA" id="ARBA00023180"/>
    </source>
</evidence>
<feature type="repeat" description="PPR" evidence="7">
    <location>
        <begin position="397"/>
        <end position="431"/>
    </location>
</feature>
<dbReference type="GO" id="GO:0003723">
    <property type="term" value="F:RNA binding"/>
    <property type="evidence" value="ECO:0007669"/>
    <property type="project" value="InterPro"/>
</dbReference>
<dbReference type="Proteomes" id="UP000712600">
    <property type="component" value="Unassembled WGS sequence"/>
</dbReference>
<dbReference type="Pfam" id="PF01535">
    <property type="entry name" value="PPR"/>
    <property type="match status" value="3"/>
</dbReference>
<feature type="chain" id="PRO_5035767583" description="Phytocyanin domain-containing protein" evidence="8">
    <location>
        <begin position="27"/>
        <end position="527"/>
    </location>
</feature>
<protein>
    <recommendedName>
        <fullName evidence="9">Phytocyanin domain-containing protein</fullName>
    </recommendedName>
</protein>
<evidence type="ECO:0000256" key="1">
    <source>
        <dbReference type="ARBA" id="ARBA00022729"/>
    </source>
</evidence>
<dbReference type="InterPro" id="IPR008972">
    <property type="entry name" value="Cupredoxin"/>
</dbReference>
<dbReference type="FunFam" id="2.60.40.420:FF:000018">
    <property type="entry name" value="Lamin-like protein"/>
    <property type="match status" value="1"/>
</dbReference>
<keyword evidence="1 8" id="KW-0732">Signal</keyword>
<comment type="caution">
    <text evidence="10">The sequence shown here is derived from an EMBL/GenBank/DDBJ whole genome shotgun (WGS) entry which is preliminary data.</text>
</comment>
<dbReference type="PROSITE" id="PS51485">
    <property type="entry name" value="PHYTOCYANIN"/>
    <property type="match status" value="1"/>
</dbReference>
<dbReference type="Pfam" id="PF13041">
    <property type="entry name" value="PPR_2"/>
    <property type="match status" value="1"/>
</dbReference>
<evidence type="ECO:0000259" key="9">
    <source>
        <dbReference type="PROSITE" id="PS51485"/>
    </source>
</evidence>
<sequence>MARLTVLIAAVILAFLVAMPVPEVTAKKYTVGDNKFWNPNINYTIWAQGKHFYLGDWLYFVFDRNQHNILEVNKTDYENCNSDHPLVNWTRGAGRDVVPLNVTKHYYLLDGKGGCYGGMKLAVKVEKLPPPPKAAPVKNIGSVSVLFVEMRKKRVEIDDVAAVCLFGVCAKLEDLGFGEQGHGFAAKTGLLTSVKVCNALMDMYGKCGFVGEVRRLFETLEEKSVVSWTVVLDAVVKWEGLENGREVFDGMPERNAVAWTVMVAGYVGGGFTGEALELLEEMVFKCGYGLNFVTLCSVLSACARSGNLVIGRWVHVYALKMEEEEESCNDHVMVGTALVDMYAKCGDIDSSIKVFRLMRERNVVTWNALFSGLAMHGKGKTVIDMFQEMVREVKRPDDLTFSAVLSACSHSGLVEEGWQCFHRLRSHGLEPKVEHYACMVDLLGRAGRVEEAEMLMRGMTVPPNEVVLGSLLGSCSVHGKLEIAERVKRELVEMSPGNMGYQIVLSNMYAANKVQFFSVYSLYLLFD</sequence>
<gene>
    <name evidence="10" type="ORF">F2Q69_00044812</name>
</gene>
<dbReference type="Gene3D" id="2.60.40.420">
    <property type="entry name" value="Cupredoxins - blue copper proteins"/>
    <property type="match status" value="1"/>
</dbReference>
<evidence type="ECO:0000313" key="10">
    <source>
        <dbReference type="EMBL" id="KAF3505375.1"/>
    </source>
</evidence>
<evidence type="ECO:0000256" key="3">
    <source>
        <dbReference type="ARBA" id="ARBA00023157"/>
    </source>
</evidence>